<feature type="non-terminal residue" evidence="1">
    <location>
        <position position="51"/>
    </location>
</feature>
<evidence type="ECO:0000313" key="1">
    <source>
        <dbReference type="EMBL" id="CAK9180302.1"/>
    </source>
</evidence>
<protein>
    <submittedName>
        <fullName evidence="1">Uncharacterized protein</fullName>
    </submittedName>
</protein>
<dbReference type="EMBL" id="CAUOFW020007722">
    <property type="protein sequence ID" value="CAK9180302.1"/>
    <property type="molecule type" value="Genomic_DNA"/>
</dbReference>
<feature type="non-terminal residue" evidence="1">
    <location>
        <position position="1"/>
    </location>
</feature>
<dbReference type="AlphaFoldDB" id="A0ABC8UGY8"/>
<proteinExistence type="predicted"/>
<sequence length="51" mass="6317">KQLKWFNPLLEEKGSLLFPNVKWEDVGGLEFLRQEFDRYIVRRIKFPEDYE</sequence>
<accession>A0ABC8UGY8</accession>
<organism evidence="1 2">
    <name type="scientific">Ilex paraguariensis</name>
    <name type="common">yerba mate</name>
    <dbReference type="NCBI Taxonomy" id="185542"/>
    <lineage>
        <taxon>Eukaryota</taxon>
        <taxon>Viridiplantae</taxon>
        <taxon>Streptophyta</taxon>
        <taxon>Embryophyta</taxon>
        <taxon>Tracheophyta</taxon>
        <taxon>Spermatophyta</taxon>
        <taxon>Magnoliopsida</taxon>
        <taxon>eudicotyledons</taxon>
        <taxon>Gunneridae</taxon>
        <taxon>Pentapetalae</taxon>
        <taxon>asterids</taxon>
        <taxon>campanulids</taxon>
        <taxon>Aquifoliales</taxon>
        <taxon>Aquifoliaceae</taxon>
        <taxon>Ilex</taxon>
    </lineage>
</organism>
<keyword evidence="2" id="KW-1185">Reference proteome</keyword>
<name>A0ABC8UGY8_9AQUA</name>
<dbReference type="Proteomes" id="UP001642360">
    <property type="component" value="Unassembled WGS sequence"/>
</dbReference>
<gene>
    <name evidence="1" type="ORF">ILEXP_LOCUS50289</name>
</gene>
<evidence type="ECO:0000313" key="2">
    <source>
        <dbReference type="Proteomes" id="UP001642360"/>
    </source>
</evidence>
<reference evidence="1 2" key="1">
    <citation type="submission" date="2024-02" db="EMBL/GenBank/DDBJ databases">
        <authorList>
            <person name="Vignale AGUSTIN F."/>
            <person name="Sosa J E."/>
            <person name="Modenutti C."/>
        </authorList>
    </citation>
    <scope>NUCLEOTIDE SEQUENCE [LARGE SCALE GENOMIC DNA]</scope>
</reference>
<comment type="caution">
    <text evidence="1">The sequence shown here is derived from an EMBL/GenBank/DDBJ whole genome shotgun (WGS) entry which is preliminary data.</text>
</comment>